<sequence length="86" mass="9561">MPGAPRDPIVLSLRQGILSELADQELPSGLSRRQATLGAWPGWTHLPRGQDRFWELDQTRKPPCAQLWEQEWPGLSHPGVVGTVSP</sequence>
<evidence type="ECO:0000313" key="2">
    <source>
        <dbReference type="Proteomes" id="UP001176941"/>
    </source>
</evidence>
<keyword evidence="2" id="KW-1185">Reference proteome</keyword>
<organism evidence="1 2">
    <name type="scientific">Rangifer tarandus platyrhynchus</name>
    <name type="common">Svalbard reindeer</name>
    <dbReference type="NCBI Taxonomy" id="3082113"/>
    <lineage>
        <taxon>Eukaryota</taxon>
        <taxon>Metazoa</taxon>
        <taxon>Chordata</taxon>
        <taxon>Craniata</taxon>
        <taxon>Vertebrata</taxon>
        <taxon>Euteleostomi</taxon>
        <taxon>Mammalia</taxon>
        <taxon>Eutheria</taxon>
        <taxon>Laurasiatheria</taxon>
        <taxon>Artiodactyla</taxon>
        <taxon>Ruminantia</taxon>
        <taxon>Pecora</taxon>
        <taxon>Cervidae</taxon>
        <taxon>Odocoileinae</taxon>
        <taxon>Rangifer</taxon>
    </lineage>
</organism>
<name>A0ABN8Y115_RANTA</name>
<dbReference type="Proteomes" id="UP001176941">
    <property type="component" value="Chromosome 12"/>
</dbReference>
<reference evidence="1" key="1">
    <citation type="submission" date="2023-04" db="EMBL/GenBank/DDBJ databases">
        <authorList>
            <consortium name="ELIXIR-Norway"/>
        </authorList>
    </citation>
    <scope>NUCLEOTIDE SEQUENCE [LARGE SCALE GENOMIC DNA]</scope>
</reference>
<gene>
    <name evidence="1" type="ORF">MRATA1EN1_LOCUS4075</name>
</gene>
<protein>
    <submittedName>
        <fullName evidence="1">Uncharacterized protein</fullName>
    </submittedName>
</protein>
<proteinExistence type="predicted"/>
<accession>A0ABN8Y115</accession>
<dbReference type="EMBL" id="OX459948">
    <property type="protein sequence ID" value="CAI9155113.1"/>
    <property type="molecule type" value="Genomic_DNA"/>
</dbReference>
<evidence type="ECO:0000313" key="1">
    <source>
        <dbReference type="EMBL" id="CAI9155113.1"/>
    </source>
</evidence>